<evidence type="ECO:0000256" key="9">
    <source>
        <dbReference type="ARBA" id="ARBA00022786"/>
    </source>
</evidence>
<evidence type="ECO:0000256" key="1">
    <source>
        <dbReference type="ARBA" id="ARBA00000900"/>
    </source>
</evidence>
<dbReference type="InterPro" id="IPR013083">
    <property type="entry name" value="Znf_RING/FYVE/PHD"/>
</dbReference>
<dbReference type="GO" id="GO:0008270">
    <property type="term" value="F:zinc ion binding"/>
    <property type="evidence" value="ECO:0007669"/>
    <property type="project" value="UniProtKB-KW"/>
</dbReference>
<reference evidence="18" key="1">
    <citation type="submission" date="2022-03" db="EMBL/GenBank/DDBJ databases">
        <title>A functionally conserved STORR gene fusion in Papaver species that diverged 16.8 million years ago.</title>
        <authorList>
            <person name="Catania T."/>
        </authorList>
    </citation>
    <scope>NUCLEOTIDE SEQUENCE</scope>
    <source>
        <strain evidence="18">S-191538</strain>
    </source>
</reference>
<evidence type="ECO:0000256" key="7">
    <source>
        <dbReference type="ARBA" id="ARBA00022723"/>
    </source>
</evidence>
<comment type="caution">
    <text evidence="18">The sequence shown here is derived from an EMBL/GenBank/DDBJ whole genome shotgun (WGS) entry which is preliminary data.</text>
</comment>
<feature type="domain" description="RING-type" evidence="17">
    <location>
        <begin position="138"/>
        <end position="177"/>
    </location>
</feature>
<dbReference type="FunFam" id="3.30.40.10:FF:000187">
    <property type="entry name" value="E3 ubiquitin-protein ligase ATL6"/>
    <property type="match status" value="1"/>
</dbReference>
<comment type="pathway">
    <text evidence="3">Protein modification; protein ubiquitination.</text>
</comment>
<dbReference type="PANTHER" id="PTHR14155">
    <property type="entry name" value="RING FINGER DOMAIN-CONTAINING"/>
    <property type="match status" value="1"/>
</dbReference>
<keyword evidence="7" id="KW-0479">Metal-binding</keyword>
<dbReference type="EC" id="2.3.2.27" evidence="4"/>
<keyword evidence="19" id="KW-1185">Reference proteome</keyword>
<keyword evidence="12 15" id="KW-0472">Membrane</keyword>
<dbReference type="EMBL" id="JAJJMA010189411">
    <property type="protein sequence ID" value="MCL7038339.1"/>
    <property type="molecule type" value="Genomic_DNA"/>
</dbReference>
<dbReference type="Pfam" id="PF13639">
    <property type="entry name" value="zf-RING_2"/>
    <property type="match status" value="1"/>
</dbReference>
<dbReference type="AlphaFoldDB" id="A0AA41SL26"/>
<keyword evidence="6 15" id="KW-0812">Transmembrane</keyword>
<feature type="signal peptide" evidence="16">
    <location>
        <begin position="1"/>
        <end position="27"/>
    </location>
</feature>
<evidence type="ECO:0000256" key="16">
    <source>
        <dbReference type="SAM" id="SignalP"/>
    </source>
</evidence>
<evidence type="ECO:0000256" key="14">
    <source>
        <dbReference type="PROSITE-ProRule" id="PRU00175"/>
    </source>
</evidence>
<dbReference type="PANTHER" id="PTHR14155:SF627">
    <property type="entry name" value="OS06G0192800 PROTEIN"/>
    <property type="match status" value="1"/>
</dbReference>
<evidence type="ECO:0000256" key="13">
    <source>
        <dbReference type="ARBA" id="ARBA00024209"/>
    </source>
</evidence>
<keyword evidence="9" id="KW-0833">Ubl conjugation pathway</keyword>
<keyword evidence="5" id="KW-0808">Transferase</keyword>
<evidence type="ECO:0000256" key="2">
    <source>
        <dbReference type="ARBA" id="ARBA00004167"/>
    </source>
</evidence>
<dbReference type="GO" id="GO:0016020">
    <property type="term" value="C:membrane"/>
    <property type="evidence" value="ECO:0007669"/>
    <property type="project" value="UniProtKB-SubCell"/>
</dbReference>
<comment type="catalytic activity">
    <reaction evidence="1">
        <text>S-ubiquitinyl-[E2 ubiquitin-conjugating enzyme]-L-cysteine + [acceptor protein]-L-lysine = [E2 ubiquitin-conjugating enzyme]-L-cysteine + N(6)-ubiquitinyl-[acceptor protein]-L-lysine.</text>
        <dbReference type="EC" id="2.3.2.27"/>
    </reaction>
</comment>
<evidence type="ECO:0000256" key="12">
    <source>
        <dbReference type="ARBA" id="ARBA00023136"/>
    </source>
</evidence>
<evidence type="ECO:0000256" key="5">
    <source>
        <dbReference type="ARBA" id="ARBA00022679"/>
    </source>
</evidence>
<evidence type="ECO:0000256" key="6">
    <source>
        <dbReference type="ARBA" id="ARBA00022692"/>
    </source>
</evidence>
<keyword evidence="8 14" id="KW-0863">Zinc-finger</keyword>
<evidence type="ECO:0000259" key="17">
    <source>
        <dbReference type="PROSITE" id="PS50089"/>
    </source>
</evidence>
<evidence type="ECO:0000256" key="4">
    <source>
        <dbReference type="ARBA" id="ARBA00012483"/>
    </source>
</evidence>
<sequence>MVKKNIQWFNSIKLVALVVLLLPFTSAQSNADDPQKKEDTTVPVILLVLWILAALVICFADLMILLFICFAVVMILVFICFAWRRIRDVLDDPDDDTTETSSVEGLDSVVIQTFPVFVYRDVKNLKKSHDIKGTALECAICLTPHEDMLRLLPCHHAFHPHCIDIWFRSSSTCPVCRSVSGGNSQCGCNGRCCEGSSNRGRNYMTFV</sequence>
<evidence type="ECO:0000313" key="19">
    <source>
        <dbReference type="Proteomes" id="UP001177140"/>
    </source>
</evidence>
<dbReference type="Proteomes" id="UP001177140">
    <property type="component" value="Unassembled WGS sequence"/>
</dbReference>
<gene>
    <name evidence="18" type="ORF">MKW94_002200</name>
</gene>
<keyword evidence="10" id="KW-0862">Zinc</keyword>
<evidence type="ECO:0000313" key="18">
    <source>
        <dbReference type="EMBL" id="MCL7038339.1"/>
    </source>
</evidence>
<evidence type="ECO:0000256" key="8">
    <source>
        <dbReference type="ARBA" id="ARBA00022771"/>
    </source>
</evidence>
<feature type="transmembrane region" description="Helical" evidence="15">
    <location>
        <begin position="47"/>
        <end position="80"/>
    </location>
</feature>
<name>A0AA41SL26_PAPNU</name>
<proteinExistence type="inferred from homology"/>
<accession>A0AA41SL26</accession>
<evidence type="ECO:0000256" key="15">
    <source>
        <dbReference type="SAM" id="Phobius"/>
    </source>
</evidence>
<comment type="subcellular location">
    <subcellularLocation>
        <location evidence="2">Membrane</location>
        <topology evidence="2">Single-pass membrane protein</topology>
    </subcellularLocation>
</comment>
<dbReference type="GO" id="GO:0061630">
    <property type="term" value="F:ubiquitin protein ligase activity"/>
    <property type="evidence" value="ECO:0007669"/>
    <property type="project" value="UniProtKB-EC"/>
</dbReference>
<keyword evidence="16" id="KW-0732">Signal</keyword>
<comment type="similarity">
    <text evidence="13">Belongs to the RING-type zinc finger family. ATL subfamily.</text>
</comment>
<organism evidence="18 19">
    <name type="scientific">Papaver nudicaule</name>
    <name type="common">Iceland poppy</name>
    <dbReference type="NCBI Taxonomy" id="74823"/>
    <lineage>
        <taxon>Eukaryota</taxon>
        <taxon>Viridiplantae</taxon>
        <taxon>Streptophyta</taxon>
        <taxon>Embryophyta</taxon>
        <taxon>Tracheophyta</taxon>
        <taxon>Spermatophyta</taxon>
        <taxon>Magnoliopsida</taxon>
        <taxon>Ranunculales</taxon>
        <taxon>Papaveraceae</taxon>
        <taxon>Papaveroideae</taxon>
        <taxon>Papaver</taxon>
    </lineage>
</organism>
<dbReference type="PROSITE" id="PS50089">
    <property type="entry name" value="ZF_RING_2"/>
    <property type="match status" value="1"/>
</dbReference>
<evidence type="ECO:0000256" key="10">
    <source>
        <dbReference type="ARBA" id="ARBA00022833"/>
    </source>
</evidence>
<protein>
    <recommendedName>
        <fullName evidence="4">RING-type E3 ubiquitin transferase</fullName>
        <ecNumber evidence="4">2.3.2.27</ecNumber>
    </recommendedName>
</protein>
<dbReference type="SUPFAM" id="SSF57850">
    <property type="entry name" value="RING/U-box"/>
    <property type="match status" value="1"/>
</dbReference>
<dbReference type="SMART" id="SM00184">
    <property type="entry name" value="RING"/>
    <property type="match status" value="1"/>
</dbReference>
<feature type="chain" id="PRO_5041340100" description="RING-type E3 ubiquitin transferase" evidence="16">
    <location>
        <begin position="28"/>
        <end position="207"/>
    </location>
</feature>
<dbReference type="InterPro" id="IPR053238">
    <property type="entry name" value="RING-H2_zinc_finger"/>
</dbReference>
<evidence type="ECO:0000256" key="3">
    <source>
        <dbReference type="ARBA" id="ARBA00004906"/>
    </source>
</evidence>
<keyword evidence="11 15" id="KW-1133">Transmembrane helix</keyword>
<dbReference type="InterPro" id="IPR001841">
    <property type="entry name" value="Znf_RING"/>
</dbReference>
<evidence type="ECO:0000256" key="11">
    <source>
        <dbReference type="ARBA" id="ARBA00022989"/>
    </source>
</evidence>
<dbReference type="Gene3D" id="3.30.40.10">
    <property type="entry name" value="Zinc/RING finger domain, C3HC4 (zinc finger)"/>
    <property type="match status" value="1"/>
</dbReference>